<gene>
    <name evidence="1" type="ORF">WH52_14685</name>
</gene>
<dbReference type="InParanoid" id="A0A1Y2P8L1"/>
<comment type="caution">
    <text evidence="1">The sequence shown here is derived from an EMBL/GenBank/DDBJ whole genome shotgun (WGS) entry which is preliminary data.</text>
</comment>
<dbReference type="EMBL" id="LAPZ01000027">
    <property type="protein sequence ID" value="OSY86806.1"/>
    <property type="molecule type" value="Genomic_DNA"/>
</dbReference>
<feature type="non-terminal residue" evidence="1">
    <location>
        <position position="342"/>
    </location>
</feature>
<protein>
    <recommendedName>
        <fullName evidence="3">Adhesin</fullName>
    </recommendedName>
</protein>
<keyword evidence="2" id="KW-1185">Reference proteome</keyword>
<evidence type="ECO:0000313" key="1">
    <source>
        <dbReference type="EMBL" id="OSY86806.1"/>
    </source>
</evidence>
<proteinExistence type="predicted"/>
<evidence type="ECO:0000313" key="2">
    <source>
        <dbReference type="Proteomes" id="UP000194221"/>
    </source>
</evidence>
<organism evidence="1 2">
    <name type="scientific">Tenacibaculum holothuriorum</name>
    <dbReference type="NCBI Taxonomy" id="1635173"/>
    <lineage>
        <taxon>Bacteria</taxon>
        <taxon>Pseudomonadati</taxon>
        <taxon>Bacteroidota</taxon>
        <taxon>Flavobacteriia</taxon>
        <taxon>Flavobacteriales</taxon>
        <taxon>Flavobacteriaceae</taxon>
        <taxon>Tenacibaculum</taxon>
    </lineage>
</organism>
<dbReference type="Proteomes" id="UP000194221">
    <property type="component" value="Unassembled WGS sequence"/>
</dbReference>
<dbReference type="STRING" id="1635173.WH52_14685"/>
<name>A0A1Y2P8L1_9FLAO</name>
<evidence type="ECO:0008006" key="3">
    <source>
        <dbReference type="Google" id="ProtNLM"/>
    </source>
</evidence>
<feature type="non-terminal residue" evidence="1">
    <location>
        <position position="1"/>
    </location>
</feature>
<accession>A0A1Y2P8L1</accession>
<dbReference type="AlphaFoldDB" id="A0A1Y2P8L1"/>
<reference evidence="1 2" key="1">
    <citation type="submission" date="2015-03" db="EMBL/GenBank/DDBJ databases">
        <title>Genome sequence of Tenacibaculum sp. S2-2, isolated from intestinal microbiota of sea cucumber, Apostichopus japonicas.</title>
        <authorList>
            <person name="Shao Z."/>
            <person name="Wang L."/>
            <person name="Li X."/>
        </authorList>
    </citation>
    <scope>NUCLEOTIDE SEQUENCE [LARGE SCALE GENOMIC DNA]</scope>
    <source>
        <strain evidence="1 2">S2-2</strain>
    </source>
</reference>
<sequence length="342" mass="34888">WVSPTPATATTHTFTGLTPGAYTIEVLDALGCISAVSNHTIYDELRATSAPTAVTCNPGSIVVTATGGDTNYVYGFVLSGGTPTFGTSNSFTVPLGAAGDYDVYVRDNDGNADYCEFRETVRVEAILNPVGAATISQPNCSGELGGFTLSITEGQSPFDVTVTTTSGTAVPTRTGVTGDQTYTNLTSATYVVTITDANGCSSAPLDVVIDDPDPLTSSASVTKHTTCTNPTGGEITFVAATGGTGPNYTYGLNGNYSTDLVQSGLAPGDYVVTVRDQNNCELPLGTLTINDLPTEPALTSAVAYNCDGTGNITITAAPVGSYTYTLGGSSNSTGVFNNQAVG</sequence>